<proteinExistence type="predicted"/>
<dbReference type="EMBL" id="AP023359">
    <property type="protein sequence ID" value="BCJ66017.1"/>
    <property type="molecule type" value="Genomic_DNA"/>
</dbReference>
<dbReference type="InterPro" id="IPR002372">
    <property type="entry name" value="PQQ_rpt_dom"/>
</dbReference>
<keyword evidence="3" id="KW-1185">Reference proteome</keyword>
<organism evidence="2 3">
    <name type="scientific">Polymorphospora rubra</name>
    <dbReference type="NCBI Taxonomy" id="338584"/>
    <lineage>
        <taxon>Bacteria</taxon>
        <taxon>Bacillati</taxon>
        <taxon>Actinomycetota</taxon>
        <taxon>Actinomycetes</taxon>
        <taxon>Micromonosporales</taxon>
        <taxon>Micromonosporaceae</taxon>
        <taxon>Polymorphospora</taxon>
    </lineage>
</organism>
<protein>
    <recommendedName>
        <fullName evidence="1">Pyrrolo-quinoline quinone repeat domain-containing protein</fullName>
    </recommendedName>
</protein>
<dbReference type="Pfam" id="PF13360">
    <property type="entry name" value="PQQ_2"/>
    <property type="match status" value="1"/>
</dbReference>
<gene>
    <name evidence="2" type="ORF">Prubr_30380</name>
</gene>
<dbReference type="Proteomes" id="UP000680866">
    <property type="component" value="Chromosome"/>
</dbReference>
<dbReference type="AlphaFoldDB" id="A0A810MXZ3"/>
<name>A0A810MXZ3_9ACTN</name>
<dbReference type="KEGG" id="pry:Prubr_30380"/>
<dbReference type="SMART" id="SM00564">
    <property type="entry name" value="PQQ"/>
    <property type="match status" value="3"/>
</dbReference>
<dbReference type="RefSeq" id="WP_212825837.1">
    <property type="nucleotide sequence ID" value="NZ_AP023359.1"/>
</dbReference>
<dbReference type="InterPro" id="IPR011047">
    <property type="entry name" value="Quinoprotein_ADH-like_sf"/>
</dbReference>
<evidence type="ECO:0000313" key="2">
    <source>
        <dbReference type="EMBL" id="BCJ66017.1"/>
    </source>
</evidence>
<dbReference type="Gene3D" id="2.130.10.10">
    <property type="entry name" value="YVTN repeat-like/Quinoprotein amine dehydrogenase"/>
    <property type="match status" value="2"/>
</dbReference>
<dbReference type="InterPro" id="IPR015943">
    <property type="entry name" value="WD40/YVTN_repeat-like_dom_sf"/>
</dbReference>
<feature type="domain" description="Pyrrolo-quinoline quinone repeat" evidence="1">
    <location>
        <begin position="188"/>
        <end position="342"/>
    </location>
</feature>
<evidence type="ECO:0000313" key="3">
    <source>
        <dbReference type="Proteomes" id="UP000680866"/>
    </source>
</evidence>
<dbReference type="InterPro" id="IPR018391">
    <property type="entry name" value="PQQ_b-propeller_rpt"/>
</dbReference>
<evidence type="ECO:0000259" key="1">
    <source>
        <dbReference type="Pfam" id="PF13360"/>
    </source>
</evidence>
<dbReference type="SUPFAM" id="SSF50998">
    <property type="entry name" value="Quinoprotein alcohol dehydrogenase-like"/>
    <property type="match status" value="2"/>
</dbReference>
<sequence length="447" mass="46376">MGIRRFVSSGPRWLRVAAAAALAAGVLAAGAVIAVRVLVPAEVSTTRAGPFPSPAEQPGPGVRGVLTSAPLVVAGQLRIYAAPRQVRADGPVDAKTERSPYWSYRRWPEQLVGVVVTGETVVSRWSDGQLVGLDGLTGEVRWRTPGPEPIDAGYTGGRTGADTVYRPRGLYTANPPGGGAVLIADNSTEVRGFDAATGRELWRAGYDRPHCRATGFTTTGGAFLTVDVCATEEPPVELYDVTTGAVTRWQPEGSRKPLRVTGVSCAAASSNCPAVQVLSAGARRGWSTAGPTPTPVPALDAPTALVAGDTVVAPGADPTTVVATSLGDGARRWSRTVDTTPPADPSVPPVAGASAPPVRLLASQPGRLHLLVAGGQLLTLDPATGAELSRSVLTVGVTNRQKTDWQPGHVYAEAGLVCIERLPYEWDPEGTDPGGFFVVQPMILAGT</sequence>
<accession>A0A810MXZ3</accession>
<reference evidence="2" key="1">
    <citation type="submission" date="2020-08" db="EMBL/GenBank/DDBJ databases">
        <title>Whole genome shotgun sequence of Polymorphospora rubra NBRC 101157.</title>
        <authorList>
            <person name="Komaki H."/>
            <person name="Tamura T."/>
        </authorList>
    </citation>
    <scope>NUCLEOTIDE SEQUENCE</scope>
    <source>
        <strain evidence="2">NBRC 101157</strain>
    </source>
</reference>